<name>A0A075GG82_9ARCH</name>
<dbReference type="EMBL" id="KF900667">
    <property type="protein sequence ID" value="AIF03036.1"/>
    <property type="molecule type" value="Genomic_DNA"/>
</dbReference>
<keyword evidence="1" id="KW-1133">Transmembrane helix</keyword>
<proteinExistence type="predicted"/>
<feature type="transmembrane region" description="Helical" evidence="1">
    <location>
        <begin position="247"/>
        <end position="267"/>
    </location>
</feature>
<protein>
    <recommendedName>
        <fullName evidence="3">PEFG-CTERM sorting domain-containing protein</fullName>
    </recommendedName>
</protein>
<dbReference type="NCBIfam" id="TIGR04296">
    <property type="entry name" value="PEFG-CTERM"/>
    <property type="match status" value="1"/>
</dbReference>
<evidence type="ECO:0000256" key="1">
    <source>
        <dbReference type="SAM" id="Phobius"/>
    </source>
</evidence>
<keyword evidence="1" id="KW-0472">Membrane</keyword>
<reference evidence="2" key="1">
    <citation type="journal article" date="2014" name="Genome Biol. Evol.">
        <title>Pangenome evidence for extensive interdomain horizontal transfer affecting lineage core and shell genes in uncultured planktonic thaumarchaeota and euryarchaeota.</title>
        <authorList>
            <person name="Deschamps P."/>
            <person name="Zivanovic Y."/>
            <person name="Moreira D."/>
            <person name="Rodriguez-Valera F."/>
            <person name="Lopez-Garcia P."/>
        </authorList>
    </citation>
    <scope>NUCLEOTIDE SEQUENCE</scope>
</reference>
<dbReference type="AlphaFoldDB" id="A0A075GG82"/>
<evidence type="ECO:0008006" key="3">
    <source>
        <dbReference type="Google" id="ProtNLM"/>
    </source>
</evidence>
<evidence type="ECO:0000313" key="2">
    <source>
        <dbReference type="EMBL" id="AIF03036.1"/>
    </source>
</evidence>
<sequence length="277" mass="29727">MGGYNSSILIAILVVAATSIISPALAVVVITIETDSDVYDHTSVITVTGKVDPIDPNNSPITIIVERVDPPGIVQFAQVNVNNDGSFSTTINTENPMMKRDGTYLINAKYVNVDTTIAVELTNSVETYVTGTTSMAATEAETEISSESESLIGQIEYDMTCGTDSPSFVPNGDDNTIDVYIDATEDGIFTITLHEEIIKPFDDGTFFVLVNDEEIQDFVQEGNTLTIPCNVGDEKISIIGSWAIPEFGAITIMVLLIAIIAIVAVSAKTKLSLVPKY</sequence>
<organism evidence="2">
    <name type="scientific">uncultured marine thaumarchaeote KM3_160_B06</name>
    <dbReference type="NCBI Taxonomy" id="1456030"/>
    <lineage>
        <taxon>Archaea</taxon>
        <taxon>Nitrososphaerota</taxon>
        <taxon>environmental samples</taxon>
    </lineage>
</organism>
<dbReference type="InterPro" id="IPR027560">
    <property type="entry name" value="PEFG-CTERM"/>
</dbReference>
<keyword evidence="1" id="KW-0812">Transmembrane</keyword>
<accession>A0A075GG82</accession>